<keyword evidence="1" id="KW-1133">Transmembrane helix</keyword>
<keyword evidence="1" id="KW-0472">Membrane</keyword>
<sequence>MPQMSPMWWTLLFMFFILSYLFFNIILFYFYNSKINFNSNLMIENMIWLW</sequence>
<geneLocation type="mitochondrion" evidence="2"/>
<name>A0A343K654_9HEMI</name>
<feature type="transmembrane region" description="Helical" evidence="1">
    <location>
        <begin position="6"/>
        <end position="31"/>
    </location>
</feature>
<dbReference type="AlphaFoldDB" id="A0A343K654"/>
<organism evidence="2">
    <name type="scientific">Clovia sp. EMHAU-2015-Zz052918</name>
    <dbReference type="NCBI Taxonomy" id="2038646"/>
    <lineage>
        <taxon>Eukaryota</taxon>
        <taxon>Metazoa</taxon>
        <taxon>Ecdysozoa</taxon>
        <taxon>Arthropoda</taxon>
        <taxon>Hexapoda</taxon>
        <taxon>Insecta</taxon>
        <taxon>Pterygota</taxon>
        <taxon>Neoptera</taxon>
        <taxon>Paraneoptera</taxon>
        <taxon>Hemiptera</taxon>
        <taxon>Auchenorrhyncha</taxon>
        <taxon>Cercopoidea</taxon>
        <taxon>Aphrophoridae</taxon>
        <taxon>Clovia</taxon>
    </lineage>
</organism>
<keyword evidence="2" id="KW-0496">Mitochondrion</keyword>
<dbReference type="EMBL" id="KX437730">
    <property type="protein sequence ID" value="ATD53053.1"/>
    <property type="molecule type" value="Genomic_DNA"/>
</dbReference>
<accession>A0A343K654</accession>
<evidence type="ECO:0000313" key="2">
    <source>
        <dbReference type="EMBL" id="ATD53053.1"/>
    </source>
</evidence>
<reference evidence="2" key="1">
    <citation type="journal article" date="2017" name="Zool. J. Linn. Soc.">
        <title>Insufficient power of mitogenomic data in resolving the auchenorrhynchan monophyly.</title>
        <authorList>
            <person name="Song N."/>
            <person name="Cai W."/>
            <person name="Li H."/>
        </authorList>
    </citation>
    <scope>NUCLEOTIDE SEQUENCE</scope>
</reference>
<proteinExistence type="predicted"/>
<keyword evidence="1" id="KW-0812">Transmembrane</keyword>
<evidence type="ECO:0000256" key="1">
    <source>
        <dbReference type="SAM" id="Phobius"/>
    </source>
</evidence>
<gene>
    <name evidence="2" type="primary">atp8</name>
</gene>
<protein>
    <submittedName>
        <fullName evidence="2">ATP synthase F0 subunit 8</fullName>
    </submittedName>
</protein>